<keyword evidence="2" id="KW-0597">Phosphoprotein</keyword>
<dbReference type="EMBL" id="CAJNOK010002072">
    <property type="protein sequence ID" value="CAF0843353.1"/>
    <property type="molecule type" value="Genomic_DNA"/>
</dbReference>
<dbReference type="Proteomes" id="UP000677228">
    <property type="component" value="Unassembled WGS sequence"/>
</dbReference>
<evidence type="ECO:0000313" key="11">
    <source>
        <dbReference type="EMBL" id="CAF3735080.1"/>
    </source>
</evidence>
<feature type="domain" description="Ubiquitin-like protease family profile" evidence="7">
    <location>
        <begin position="269"/>
        <end position="568"/>
    </location>
</feature>
<accession>A0A814DXM8</accession>
<gene>
    <name evidence="9" type="ORF">GPM918_LOCUS11724</name>
    <name evidence="8" type="ORF">OVA965_LOCUS6760</name>
    <name evidence="11" type="ORF">SRO942_LOCUS11725</name>
    <name evidence="10" type="ORF">TMI583_LOCUS6756</name>
</gene>
<dbReference type="Proteomes" id="UP000682733">
    <property type="component" value="Unassembled WGS sequence"/>
</dbReference>
<dbReference type="EMBL" id="CAJOBA010002072">
    <property type="protein sequence ID" value="CAF3628412.1"/>
    <property type="molecule type" value="Genomic_DNA"/>
</dbReference>
<dbReference type="PROSITE" id="PS50600">
    <property type="entry name" value="ULP_PROTEASE"/>
    <property type="match status" value="1"/>
</dbReference>
<dbReference type="InterPro" id="IPR051947">
    <property type="entry name" value="Sentrin-specific_protease"/>
</dbReference>
<name>A0A814DXM8_9BILA</name>
<comment type="similarity">
    <text evidence="1">Belongs to the peptidase C48 family.</text>
</comment>
<sequence>MKVSTAVPEVIYLSDDDETVIVSSNVKNCTAVKQSSFNQSSSSNGNDDLSDWLSIQSQDILQIPELLSNWTNVLQKPMVIQCINVRFGIIEFQVEKQSVFLKETEIEMKLKGQSKGRSLENLNIKLAYSDVVRFVYFYESRPPAALIQVRKEFADLFEQFIPSADEEGLAFDPMSKDERRRHVLLQLKPISSDVEKNNIPAIYHYLKARSPRMSICYIVGLKSQEVYNLSRFGNPSSSSSSSPPTQLSTISPADLIPKTVFLNHNRIRFDLTRDDLMCLTEGEFLNDTIIDFYLQYIYYEILTREDRRRTYLFNSFFYTRLTRKSNGDDSSVPASIRRYNRVKRWLRHVDIFKKTFLIIPINQYTHWYLAIICFHNSVETDTDLLVVNDNSSMLSTPQAAMSKPNTSFFIPNNSIQSMQSASTKTNGEDGHDHITTLSNERNRIDVIDDTDEVQTDTSLSEDENSMTTINNNNNNRTGDSNSISTTSVKRPCIIIFDSLKVGSKACVIATLREFLMLEYEHKKLRLLKSPSQKKHYNVEMIKGIISHVPQQPNFYDCGLYVLQYAECFFKYPLINFTSAEVPTNWCDKEIMNSKRKQILSVINQHALTIKEQTTLNGTLSAKVTN</sequence>
<evidence type="ECO:0000256" key="4">
    <source>
        <dbReference type="ARBA" id="ARBA00022786"/>
    </source>
</evidence>
<dbReference type="PANTHER" id="PTHR46896">
    <property type="entry name" value="SENTRIN-SPECIFIC PROTEASE"/>
    <property type="match status" value="1"/>
</dbReference>
<evidence type="ECO:0000313" key="10">
    <source>
        <dbReference type="EMBL" id="CAF3628412.1"/>
    </source>
</evidence>
<dbReference type="Proteomes" id="UP000681722">
    <property type="component" value="Unassembled WGS sequence"/>
</dbReference>
<dbReference type="GO" id="GO:0006508">
    <property type="term" value="P:proteolysis"/>
    <property type="evidence" value="ECO:0007669"/>
    <property type="project" value="UniProtKB-KW"/>
</dbReference>
<dbReference type="GO" id="GO:0005634">
    <property type="term" value="C:nucleus"/>
    <property type="evidence" value="ECO:0007669"/>
    <property type="project" value="TreeGrafter"/>
</dbReference>
<dbReference type="EMBL" id="CAJNOQ010002476">
    <property type="protein sequence ID" value="CAF0960417.1"/>
    <property type="molecule type" value="Genomic_DNA"/>
</dbReference>
<dbReference type="EMBL" id="CAJOBC010002476">
    <property type="protein sequence ID" value="CAF3735080.1"/>
    <property type="molecule type" value="Genomic_DNA"/>
</dbReference>
<evidence type="ECO:0000313" key="9">
    <source>
        <dbReference type="EMBL" id="CAF0960417.1"/>
    </source>
</evidence>
<dbReference type="AlphaFoldDB" id="A0A814DXM8"/>
<evidence type="ECO:0000256" key="6">
    <source>
        <dbReference type="SAM" id="MobiDB-lite"/>
    </source>
</evidence>
<feature type="region of interest" description="Disordered" evidence="6">
    <location>
        <begin position="453"/>
        <end position="483"/>
    </location>
</feature>
<proteinExistence type="inferred from homology"/>
<dbReference type="Gene3D" id="1.10.418.20">
    <property type="match status" value="2"/>
</dbReference>
<keyword evidence="5" id="KW-0378">Hydrolase</keyword>
<evidence type="ECO:0000313" key="12">
    <source>
        <dbReference type="Proteomes" id="UP000663829"/>
    </source>
</evidence>
<evidence type="ECO:0000256" key="1">
    <source>
        <dbReference type="ARBA" id="ARBA00005234"/>
    </source>
</evidence>
<dbReference type="GO" id="GO:0005737">
    <property type="term" value="C:cytoplasm"/>
    <property type="evidence" value="ECO:0007669"/>
    <property type="project" value="TreeGrafter"/>
</dbReference>
<dbReference type="InterPro" id="IPR003653">
    <property type="entry name" value="Peptidase_C48_C"/>
</dbReference>
<evidence type="ECO:0000256" key="3">
    <source>
        <dbReference type="ARBA" id="ARBA00022670"/>
    </source>
</evidence>
<dbReference type="SUPFAM" id="SSF54001">
    <property type="entry name" value="Cysteine proteinases"/>
    <property type="match status" value="1"/>
</dbReference>
<organism evidence="9 12">
    <name type="scientific">Didymodactylos carnosus</name>
    <dbReference type="NCBI Taxonomy" id="1234261"/>
    <lineage>
        <taxon>Eukaryota</taxon>
        <taxon>Metazoa</taxon>
        <taxon>Spiralia</taxon>
        <taxon>Gnathifera</taxon>
        <taxon>Rotifera</taxon>
        <taxon>Eurotatoria</taxon>
        <taxon>Bdelloidea</taxon>
        <taxon>Philodinida</taxon>
        <taxon>Philodinidae</taxon>
        <taxon>Didymodactylos</taxon>
    </lineage>
</organism>
<keyword evidence="12" id="KW-1185">Reference proteome</keyword>
<dbReference type="GO" id="GO:0016926">
    <property type="term" value="P:protein desumoylation"/>
    <property type="evidence" value="ECO:0007669"/>
    <property type="project" value="TreeGrafter"/>
</dbReference>
<comment type="caution">
    <text evidence="9">The sequence shown here is derived from an EMBL/GenBank/DDBJ whole genome shotgun (WGS) entry which is preliminary data.</text>
</comment>
<evidence type="ECO:0000256" key="2">
    <source>
        <dbReference type="ARBA" id="ARBA00022553"/>
    </source>
</evidence>
<dbReference type="GO" id="GO:0070139">
    <property type="term" value="F:SUMO-specific endopeptidase activity"/>
    <property type="evidence" value="ECO:0007669"/>
    <property type="project" value="TreeGrafter"/>
</dbReference>
<dbReference type="Gene3D" id="3.30.310.130">
    <property type="entry name" value="Ubiquitin-related"/>
    <property type="match status" value="2"/>
</dbReference>
<dbReference type="Pfam" id="PF02902">
    <property type="entry name" value="Peptidase_C48"/>
    <property type="match status" value="1"/>
</dbReference>
<reference evidence="9" key="1">
    <citation type="submission" date="2021-02" db="EMBL/GenBank/DDBJ databases">
        <authorList>
            <person name="Nowell W R."/>
        </authorList>
    </citation>
    <scope>NUCLEOTIDE SEQUENCE</scope>
</reference>
<evidence type="ECO:0000256" key="5">
    <source>
        <dbReference type="ARBA" id="ARBA00022801"/>
    </source>
</evidence>
<protein>
    <recommendedName>
        <fullName evidence="7">Ubiquitin-like protease family profile domain-containing protein</fullName>
    </recommendedName>
</protein>
<dbReference type="InterPro" id="IPR038765">
    <property type="entry name" value="Papain-like_cys_pep_sf"/>
</dbReference>
<evidence type="ECO:0000313" key="8">
    <source>
        <dbReference type="EMBL" id="CAF0843353.1"/>
    </source>
</evidence>
<evidence type="ECO:0000259" key="7">
    <source>
        <dbReference type="PROSITE" id="PS50600"/>
    </source>
</evidence>
<dbReference type="PANTHER" id="PTHR46896:SF3">
    <property type="entry name" value="FI06413P-RELATED"/>
    <property type="match status" value="1"/>
</dbReference>
<dbReference type="OrthoDB" id="9993754at2759"/>
<dbReference type="Proteomes" id="UP000663829">
    <property type="component" value="Unassembled WGS sequence"/>
</dbReference>
<feature type="compositionally biased region" description="Acidic residues" evidence="6">
    <location>
        <begin position="453"/>
        <end position="464"/>
    </location>
</feature>
<keyword evidence="3" id="KW-0645">Protease</keyword>
<keyword evidence="4" id="KW-0833">Ubl conjugation pathway</keyword>